<dbReference type="EMBL" id="QPFP01000080">
    <property type="protein sequence ID" value="TEB23272.1"/>
    <property type="molecule type" value="Genomic_DNA"/>
</dbReference>
<evidence type="ECO:0000313" key="2">
    <source>
        <dbReference type="EMBL" id="TEB23272.1"/>
    </source>
</evidence>
<gene>
    <name evidence="2" type="ORF">FA13DRAFT_1740228</name>
</gene>
<comment type="caution">
    <text evidence="2">The sequence shown here is derived from an EMBL/GenBank/DDBJ whole genome shotgun (WGS) entry which is preliminary data.</text>
</comment>
<reference evidence="2 3" key="1">
    <citation type="journal article" date="2019" name="Nat. Ecol. Evol.">
        <title>Megaphylogeny resolves global patterns of mushroom evolution.</title>
        <authorList>
            <person name="Varga T."/>
            <person name="Krizsan K."/>
            <person name="Foldi C."/>
            <person name="Dima B."/>
            <person name="Sanchez-Garcia M."/>
            <person name="Sanchez-Ramirez S."/>
            <person name="Szollosi G.J."/>
            <person name="Szarkandi J.G."/>
            <person name="Papp V."/>
            <person name="Albert L."/>
            <person name="Andreopoulos W."/>
            <person name="Angelini C."/>
            <person name="Antonin V."/>
            <person name="Barry K.W."/>
            <person name="Bougher N.L."/>
            <person name="Buchanan P."/>
            <person name="Buyck B."/>
            <person name="Bense V."/>
            <person name="Catcheside P."/>
            <person name="Chovatia M."/>
            <person name="Cooper J."/>
            <person name="Damon W."/>
            <person name="Desjardin D."/>
            <person name="Finy P."/>
            <person name="Geml J."/>
            <person name="Haridas S."/>
            <person name="Hughes K."/>
            <person name="Justo A."/>
            <person name="Karasinski D."/>
            <person name="Kautmanova I."/>
            <person name="Kiss B."/>
            <person name="Kocsube S."/>
            <person name="Kotiranta H."/>
            <person name="LaButti K.M."/>
            <person name="Lechner B.E."/>
            <person name="Liimatainen K."/>
            <person name="Lipzen A."/>
            <person name="Lukacs Z."/>
            <person name="Mihaltcheva S."/>
            <person name="Morgado L.N."/>
            <person name="Niskanen T."/>
            <person name="Noordeloos M.E."/>
            <person name="Ohm R.A."/>
            <person name="Ortiz-Santana B."/>
            <person name="Ovrebo C."/>
            <person name="Racz N."/>
            <person name="Riley R."/>
            <person name="Savchenko A."/>
            <person name="Shiryaev A."/>
            <person name="Soop K."/>
            <person name="Spirin V."/>
            <person name="Szebenyi C."/>
            <person name="Tomsovsky M."/>
            <person name="Tulloss R.E."/>
            <person name="Uehling J."/>
            <person name="Grigoriev I.V."/>
            <person name="Vagvolgyi C."/>
            <person name="Papp T."/>
            <person name="Martin F.M."/>
            <person name="Miettinen O."/>
            <person name="Hibbett D.S."/>
            <person name="Nagy L.G."/>
        </authorList>
    </citation>
    <scope>NUCLEOTIDE SEQUENCE [LARGE SCALE GENOMIC DNA]</scope>
    <source>
        <strain evidence="2 3">FP101781</strain>
    </source>
</reference>
<evidence type="ECO:0000256" key="1">
    <source>
        <dbReference type="SAM" id="MobiDB-lite"/>
    </source>
</evidence>
<feature type="compositionally biased region" description="Low complexity" evidence="1">
    <location>
        <begin position="42"/>
        <end position="51"/>
    </location>
</feature>
<dbReference type="Proteomes" id="UP000298030">
    <property type="component" value="Unassembled WGS sequence"/>
</dbReference>
<keyword evidence="3" id="KW-1185">Reference proteome</keyword>
<feature type="region of interest" description="Disordered" evidence="1">
    <location>
        <begin position="36"/>
        <end position="66"/>
    </location>
</feature>
<dbReference type="OrthoDB" id="2635882at2759"/>
<organism evidence="2 3">
    <name type="scientific">Coprinellus micaceus</name>
    <name type="common">Glistening ink-cap mushroom</name>
    <name type="synonym">Coprinus micaceus</name>
    <dbReference type="NCBI Taxonomy" id="71717"/>
    <lineage>
        <taxon>Eukaryota</taxon>
        <taxon>Fungi</taxon>
        <taxon>Dikarya</taxon>
        <taxon>Basidiomycota</taxon>
        <taxon>Agaricomycotina</taxon>
        <taxon>Agaricomycetes</taxon>
        <taxon>Agaricomycetidae</taxon>
        <taxon>Agaricales</taxon>
        <taxon>Agaricineae</taxon>
        <taxon>Psathyrellaceae</taxon>
        <taxon>Coprinellus</taxon>
    </lineage>
</organism>
<dbReference type="AlphaFoldDB" id="A0A4Y7SNB5"/>
<feature type="region of interest" description="Disordered" evidence="1">
    <location>
        <begin position="156"/>
        <end position="183"/>
    </location>
</feature>
<evidence type="ECO:0000313" key="3">
    <source>
        <dbReference type="Proteomes" id="UP000298030"/>
    </source>
</evidence>
<name>A0A4Y7SNB5_COPMI</name>
<feature type="region of interest" description="Disordered" evidence="1">
    <location>
        <begin position="117"/>
        <end position="140"/>
    </location>
</feature>
<proteinExistence type="predicted"/>
<sequence length="310" mass="34426">MAVTSPTPSTHSMGYSSQLRGYSDFFASGFRAVSTRVKRRPTSVYSTTSDSSDTENDPPSPIHHPGTFNIFRSRQQRGHRRAMSMLVSSAPRSAEVSTDRRLSIASFSTRIFERRPFASGDENPLPASTGSTVASRKATKRRRFLSVLRNANTDDQAQDSWISTGGPSTPSAPNGDSYAPVDPFASSPESKSFFIDLSDSSSDAPVNLKRESFLSMTTTTNSTSSPPISLVHYSPRRERTLSMHTVSLSSRSRRSSFHCRGFEKAESSWILEEEDADFLDLNDDLNEARDDTAQIDWRQFHNDLLTVEET</sequence>
<protein>
    <submittedName>
        <fullName evidence="2">Uncharacterized protein</fullName>
    </submittedName>
</protein>
<accession>A0A4Y7SNB5</accession>
<feature type="compositionally biased region" description="Polar residues" evidence="1">
    <location>
        <begin position="156"/>
        <end position="174"/>
    </location>
</feature>